<dbReference type="EMBL" id="CNFT01000548">
    <property type="protein sequence ID" value="CKR89802.1"/>
    <property type="molecule type" value="Genomic_DNA"/>
</dbReference>
<evidence type="ECO:0000313" key="1">
    <source>
        <dbReference type="EMBL" id="CKR89802.1"/>
    </source>
</evidence>
<sequence>MNKDVDLSRQPRGGGDRLDQRRVITGAVLGNQIGAPAAIDPVHLDGIRRGQADLVVRAGNFDECPTDCVGGQRFQRGGDGGDRRFVTRQQMPVGGWVGGVRAAGAHQVDRLPTLGPSRPRTGYPVLTVQHDVHGDLAGRGVDMTNGHGAHRRPLRGGQVGEAVQGQRPGQPPDIDIVVDEHQLDVRVGEVAGDECVEAAAAEHYPDHVRREVSGSDNLKGVQWSTRHMSSCPDPTRVDYTSRAAAPLAAA</sequence>
<name>A0A655A2G2_MYCTX</name>
<protein>
    <submittedName>
        <fullName evidence="1">Uncharacterized protein</fullName>
    </submittedName>
</protein>
<proteinExistence type="predicted"/>
<accession>A0A655A2G2</accession>
<evidence type="ECO:0000313" key="2">
    <source>
        <dbReference type="Proteomes" id="UP000050164"/>
    </source>
</evidence>
<organism evidence="1 2">
    <name type="scientific">Mycobacterium tuberculosis</name>
    <dbReference type="NCBI Taxonomy" id="1773"/>
    <lineage>
        <taxon>Bacteria</taxon>
        <taxon>Bacillati</taxon>
        <taxon>Actinomycetota</taxon>
        <taxon>Actinomycetes</taxon>
        <taxon>Mycobacteriales</taxon>
        <taxon>Mycobacteriaceae</taxon>
        <taxon>Mycobacterium</taxon>
        <taxon>Mycobacterium tuberculosis complex</taxon>
    </lineage>
</organism>
<gene>
    <name evidence="1" type="ORF">ERS027659_02358</name>
</gene>
<dbReference type="Proteomes" id="UP000050164">
    <property type="component" value="Unassembled WGS sequence"/>
</dbReference>
<dbReference type="AlphaFoldDB" id="A0A655A2G2"/>
<reference evidence="1 2" key="1">
    <citation type="submission" date="2015-03" db="EMBL/GenBank/DDBJ databases">
        <authorList>
            <consortium name="Pathogen Informatics"/>
        </authorList>
    </citation>
    <scope>NUCLEOTIDE SEQUENCE [LARGE SCALE GENOMIC DNA]</scope>
    <source>
        <strain evidence="1 2">Bir 185</strain>
    </source>
</reference>